<dbReference type="AlphaFoldDB" id="A0A2P2P1N3"/>
<sequence>MSPMALVLSCLRSFSFITMGTILFELEYLKRTTYTSSGPILE</sequence>
<protein>
    <submittedName>
        <fullName evidence="1">Uncharacterized protein LOC105120555</fullName>
    </submittedName>
</protein>
<evidence type="ECO:0000313" key="1">
    <source>
        <dbReference type="EMBL" id="MBX48579.1"/>
    </source>
</evidence>
<reference evidence="1" key="1">
    <citation type="submission" date="2018-02" db="EMBL/GenBank/DDBJ databases">
        <title>Rhizophora mucronata_Transcriptome.</title>
        <authorList>
            <person name="Meera S.P."/>
            <person name="Sreeshan A."/>
            <person name="Augustine A."/>
        </authorList>
    </citation>
    <scope>NUCLEOTIDE SEQUENCE</scope>
    <source>
        <tissue evidence="1">Leaf</tissue>
    </source>
</reference>
<proteinExistence type="predicted"/>
<name>A0A2P2P1N3_RHIMU</name>
<dbReference type="EMBL" id="GGEC01068095">
    <property type="protein sequence ID" value="MBX48579.1"/>
    <property type="molecule type" value="Transcribed_RNA"/>
</dbReference>
<organism evidence="1">
    <name type="scientific">Rhizophora mucronata</name>
    <name type="common">Asiatic mangrove</name>
    <dbReference type="NCBI Taxonomy" id="61149"/>
    <lineage>
        <taxon>Eukaryota</taxon>
        <taxon>Viridiplantae</taxon>
        <taxon>Streptophyta</taxon>
        <taxon>Embryophyta</taxon>
        <taxon>Tracheophyta</taxon>
        <taxon>Spermatophyta</taxon>
        <taxon>Magnoliopsida</taxon>
        <taxon>eudicotyledons</taxon>
        <taxon>Gunneridae</taxon>
        <taxon>Pentapetalae</taxon>
        <taxon>rosids</taxon>
        <taxon>fabids</taxon>
        <taxon>Malpighiales</taxon>
        <taxon>Rhizophoraceae</taxon>
        <taxon>Rhizophora</taxon>
    </lineage>
</organism>
<accession>A0A2P2P1N3</accession>